<keyword evidence="1" id="KW-1133">Transmembrane helix</keyword>
<proteinExistence type="predicted"/>
<evidence type="ECO:0000256" key="1">
    <source>
        <dbReference type="SAM" id="Phobius"/>
    </source>
</evidence>
<protein>
    <submittedName>
        <fullName evidence="2">Uncharacterized protein</fullName>
    </submittedName>
</protein>
<organism evidence="2 3">
    <name type="scientific">bacterium (Candidatus Gribaldobacteria) CG_4_8_14_3_um_filter_42_11</name>
    <dbReference type="NCBI Taxonomy" id="2014267"/>
    <lineage>
        <taxon>Bacteria</taxon>
        <taxon>Candidatus Gribaldobacteria</taxon>
    </lineage>
</organism>
<comment type="caution">
    <text evidence="2">The sequence shown here is derived from an EMBL/GenBank/DDBJ whole genome shotgun (WGS) entry which is preliminary data.</text>
</comment>
<evidence type="ECO:0000313" key="2">
    <source>
        <dbReference type="EMBL" id="PIX03311.1"/>
    </source>
</evidence>
<feature type="transmembrane region" description="Helical" evidence="1">
    <location>
        <begin position="31"/>
        <end position="51"/>
    </location>
</feature>
<name>A0A2M7IYQ2_9BACT</name>
<keyword evidence="1" id="KW-0812">Transmembrane</keyword>
<dbReference type="AlphaFoldDB" id="A0A2M7IYQ2"/>
<evidence type="ECO:0000313" key="3">
    <source>
        <dbReference type="Proteomes" id="UP000230505"/>
    </source>
</evidence>
<gene>
    <name evidence="2" type="ORF">COZ78_01020</name>
</gene>
<reference evidence="3" key="1">
    <citation type="submission" date="2017-09" db="EMBL/GenBank/DDBJ databases">
        <title>Depth-based differentiation of microbial function through sediment-hosted aquifers and enrichment of novel symbionts in the deep terrestrial subsurface.</title>
        <authorList>
            <person name="Probst A.J."/>
            <person name="Ladd B."/>
            <person name="Jarett J.K."/>
            <person name="Geller-Mcgrath D.E."/>
            <person name="Sieber C.M.K."/>
            <person name="Emerson J.B."/>
            <person name="Anantharaman K."/>
            <person name="Thomas B.C."/>
            <person name="Malmstrom R."/>
            <person name="Stieglmeier M."/>
            <person name="Klingl A."/>
            <person name="Woyke T."/>
            <person name="Ryan C.M."/>
            <person name="Banfield J.F."/>
        </authorList>
    </citation>
    <scope>NUCLEOTIDE SEQUENCE [LARGE SCALE GENOMIC DNA]</scope>
</reference>
<sequence length="115" mass="13140">MTNTNTKKEFCENRIEPSRNKLFNFRNLNKFLFIIIVAAGVYYLAGINDLTVKGFKLQEEKGKINLFKEENAVLELKTTGLESYNNLSERAKELKMVAVGEIDYITVQSSIVAKK</sequence>
<dbReference type="Proteomes" id="UP000230505">
    <property type="component" value="Unassembled WGS sequence"/>
</dbReference>
<dbReference type="EMBL" id="PFHV01000028">
    <property type="protein sequence ID" value="PIX03311.1"/>
    <property type="molecule type" value="Genomic_DNA"/>
</dbReference>
<accession>A0A2M7IYQ2</accession>
<keyword evidence="1" id="KW-0472">Membrane</keyword>